<dbReference type="GO" id="GO:0016491">
    <property type="term" value="F:oxidoreductase activity"/>
    <property type="evidence" value="ECO:0007669"/>
    <property type="project" value="UniProtKB-ARBA"/>
</dbReference>
<proteinExistence type="inferred from homology"/>
<name>A0AAE5T1C7_STACR</name>
<evidence type="ECO:0000313" key="3">
    <source>
        <dbReference type="Proteomes" id="UP000242704"/>
    </source>
</evidence>
<dbReference type="SUPFAM" id="SSF51735">
    <property type="entry name" value="NAD(P)-binding Rossmann-fold domains"/>
    <property type="match status" value="1"/>
</dbReference>
<gene>
    <name evidence="2" type="ORF">BU653_05470</name>
</gene>
<dbReference type="RefSeq" id="WP_103159169.1">
    <property type="nucleotide sequence ID" value="NZ_BMDK01000001.1"/>
</dbReference>
<dbReference type="PANTHER" id="PTHR13812">
    <property type="entry name" value="KETIMINE REDUCTASE MU-CRYSTALLIN"/>
    <property type="match status" value="1"/>
</dbReference>
<dbReference type="Proteomes" id="UP000242704">
    <property type="component" value="Unassembled WGS sequence"/>
</dbReference>
<dbReference type="PANTHER" id="PTHR13812:SF19">
    <property type="entry name" value="KETIMINE REDUCTASE MU-CRYSTALLIN"/>
    <property type="match status" value="1"/>
</dbReference>
<dbReference type="GO" id="GO:0005737">
    <property type="term" value="C:cytoplasm"/>
    <property type="evidence" value="ECO:0007669"/>
    <property type="project" value="TreeGrafter"/>
</dbReference>
<evidence type="ECO:0000256" key="1">
    <source>
        <dbReference type="ARBA" id="ARBA00008903"/>
    </source>
</evidence>
<dbReference type="Gene3D" id="3.30.1780.10">
    <property type="entry name" value="ornithine cyclodeaminase, domain 1"/>
    <property type="match status" value="1"/>
</dbReference>
<evidence type="ECO:0000313" key="2">
    <source>
        <dbReference type="EMBL" id="PTG14845.1"/>
    </source>
</evidence>
<comment type="similarity">
    <text evidence="1">Belongs to the ornithine cyclodeaminase/mu-crystallin family.</text>
</comment>
<reference evidence="2 3" key="1">
    <citation type="journal article" date="2016" name="Front. Microbiol.">
        <title>Comprehensive Phylogenetic Analysis of Bovine Non-aureus Staphylococci Species Based on Whole-Genome Sequencing.</title>
        <authorList>
            <person name="Naushad S."/>
            <person name="Barkema H.W."/>
            <person name="Luby C."/>
            <person name="Condas L.A."/>
            <person name="Nobrega D.B."/>
            <person name="Carson D.A."/>
            <person name="De Buck J."/>
        </authorList>
    </citation>
    <scope>NUCLEOTIDE SEQUENCE [LARGE SCALE GENOMIC DNA]</scope>
    <source>
        <strain evidence="2 3">SNUC 505</strain>
    </source>
</reference>
<dbReference type="FunFam" id="3.40.50.720:FF:000311">
    <property type="entry name" value="Ornithine cyclodeaminase"/>
    <property type="match status" value="1"/>
</dbReference>
<protein>
    <submittedName>
        <fullName evidence="2">Ornithine cyclodeaminase</fullName>
    </submittedName>
</protein>
<dbReference type="InterPro" id="IPR036291">
    <property type="entry name" value="NAD(P)-bd_dom_sf"/>
</dbReference>
<dbReference type="AlphaFoldDB" id="A0AAE5T1C7"/>
<comment type="caution">
    <text evidence="2">The sequence shown here is derived from an EMBL/GenBank/DDBJ whole genome shotgun (WGS) entry which is preliminary data.</text>
</comment>
<dbReference type="InterPro" id="IPR023401">
    <property type="entry name" value="ODC_N"/>
</dbReference>
<dbReference type="EMBL" id="PZBZ01000023">
    <property type="protein sequence ID" value="PTG14845.1"/>
    <property type="molecule type" value="Genomic_DNA"/>
</dbReference>
<dbReference type="Gene3D" id="3.40.50.720">
    <property type="entry name" value="NAD(P)-binding Rossmann-like Domain"/>
    <property type="match status" value="1"/>
</dbReference>
<dbReference type="InterPro" id="IPR003462">
    <property type="entry name" value="ODC_Mu_crystall"/>
</dbReference>
<organism evidence="2 3">
    <name type="scientific">Staphylococcus chromogenes</name>
    <name type="common">Staphylococcus hyicus subsp. chromogenes</name>
    <dbReference type="NCBI Taxonomy" id="46126"/>
    <lineage>
        <taxon>Bacteria</taxon>
        <taxon>Bacillati</taxon>
        <taxon>Bacillota</taxon>
        <taxon>Bacilli</taxon>
        <taxon>Bacillales</taxon>
        <taxon>Staphylococcaceae</taxon>
        <taxon>Staphylococcus</taxon>
    </lineage>
</organism>
<dbReference type="GO" id="GO:0019752">
    <property type="term" value="P:carboxylic acid metabolic process"/>
    <property type="evidence" value="ECO:0007669"/>
    <property type="project" value="UniProtKB-ARBA"/>
</dbReference>
<accession>A0AAE5T1C7</accession>
<dbReference type="PIRSF" id="PIRSF001439">
    <property type="entry name" value="CryM"/>
    <property type="match status" value="1"/>
</dbReference>
<dbReference type="Pfam" id="PF02423">
    <property type="entry name" value="OCD_Mu_crystall"/>
    <property type="match status" value="1"/>
</dbReference>
<sequence length="319" mass="35672">MKIWNDEIIQSTYKMSDAIKDIETLFNNMDAITTAQRVVLPTGEGAKSMLYMPCIHTEKQMGIIKITSITPENPQQGRPTTQANIIITNIETGEHVASLDASYLTRLRTGALSGIATKYMSRTQSQTLGMIGTGGMAFEQLLGNLEVRPIKKVLLYNRTQEKAEQFKQRIFQSFPSLEVDIVQDVQTLVKQSDIINCQTASQSPVFEAKDVQKGTHINGIGSYRPDMKELDFHLFPDAQHIVFDDIEGVKEESGEFIEADQQNIFKFDEIDGDLQSVVLNDESLRKQDDEISIFKCVGAAHFDLAVAIGAYEKLLKNAN</sequence>